<evidence type="ECO:0000259" key="1">
    <source>
        <dbReference type="PROSITE" id="PS50925"/>
    </source>
</evidence>
<dbReference type="InterPro" id="IPR007024">
    <property type="entry name" value="BLUF_domain"/>
</dbReference>
<dbReference type="SMART" id="SM01034">
    <property type="entry name" value="BLUF"/>
    <property type="match status" value="1"/>
</dbReference>
<comment type="caution">
    <text evidence="2">The sequence shown here is derived from an EMBL/GenBank/DDBJ whole genome shotgun (WGS) entry which is preliminary data.</text>
</comment>
<dbReference type="PROSITE" id="PS50925">
    <property type="entry name" value="BLUF"/>
    <property type="match status" value="1"/>
</dbReference>
<dbReference type="Pfam" id="PF04940">
    <property type="entry name" value="BLUF"/>
    <property type="match status" value="1"/>
</dbReference>
<dbReference type="RefSeq" id="WP_263414012.1">
    <property type="nucleotide sequence ID" value="NZ_BAABBH010000001.1"/>
</dbReference>
<dbReference type="SUPFAM" id="SSF54975">
    <property type="entry name" value="Acylphosphatase/BLUF domain-like"/>
    <property type="match status" value="1"/>
</dbReference>
<protein>
    <submittedName>
        <fullName evidence="2">BLUF domain-containing protein</fullName>
    </submittedName>
</protein>
<reference evidence="2 3" key="1">
    <citation type="submission" date="2024-12" db="EMBL/GenBank/DDBJ databases">
        <authorList>
            <person name="Lee Y."/>
        </authorList>
    </citation>
    <scope>NUCLEOTIDE SEQUENCE [LARGE SCALE GENOMIC DNA]</scope>
    <source>
        <strain evidence="2 3">03SUJ4</strain>
    </source>
</reference>
<dbReference type="Proteomes" id="UP001634747">
    <property type="component" value="Unassembled WGS sequence"/>
</dbReference>
<dbReference type="EMBL" id="JBJYXY010000001">
    <property type="protein sequence ID" value="MFN2974424.1"/>
    <property type="molecule type" value="Genomic_DNA"/>
</dbReference>
<gene>
    <name evidence="2" type="ORF">ACK2TP_01480</name>
</gene>
<name>A0ABW9KIJ1_9BACT</name>
<keyword evidence="3" id="KW-1185">Reference proteome</keyword>
<feature type="domain" description="BLUF" evidence="1">
    <location>
        <begin position="12"/>
        <end position="107"/>
    </location>
</feature>
<evidence type="ECO:0000313" key="2">
    <source>
        <dbReference type="EMBL" id="MFN2974424.1"/>
    </source>
</evidence>
<sequence>MDIPAHHHRAQLLQIIYCSRSRITGTPEQVAPMLAQLVATSRRNNASDWISGVLLYNGTAFAQVLEGPANAVESCLNRIQQDPRHSNLVVVSRNPIQRRLFSAWSMAYIDGASFRLLSESAIDLEAILATGKSQPGFVLNLLRDVMGTQGYA</sequence>
<proteinExistence type="predicted"/>
<evidence type="ECO:0000313" key="3">
    <source>
        <dbReference type="Proteomes" id="UP001634747"/>
    </source>
</evidence>
<accession>A0ABW9KIJ1</accession>
<organism evidence="2 3">
    <name type="scientific">Terriglobus aquaticus</name>
    <dbReference type="NCBI Taxonomy" id="940139"/>
    <lineage>
        <taxon>Bacteria</taxon>
        <taxon>Pseudomonadati</taxon>
        <taxon>Acidobacteriota</taxon>
        <taxon>Terriglobia</taxon>
        <taxon>Terriglobales</taxon>
        <taxon>Acidobacteriaceae</taxon>
        <taxon>Terriglobus</taxon>
    </lineage>
</organism>
<dbReference type="InterPro" id="IPR036046">
    <property type="entry name" value="Acylphosphatase-like_dom_sf"/>
</dbReference>
<dbReference type="Gene3D" id="3.30.70.100">
    <property type="match status" value="1"/>
</dbReference>